<feature type="domain" description="Aminoglycoside phosphotransferase" evidence="1">
    <location>
        <begin position="50"/>
        <end position="255"/>
    </location>
</feature>
<accession>F4CXD4</accession>
<organism evidence="2 3">
    <name type="scientific">Pseudonocardia dioxanivorans (strain ATCC 55486 / DSM 44775 / JCM 13855 / CB1190)</name>
    <dbReference type="NCBI Taxonomy" id="675635"/>
    <lineage>
        <taxon>Bacteria</taxon>
        <taxon>Bacillati</taxon>
        <taxon>Actinomycetota</taxon>
        <taxon>Actinomycetes</taxon>
        <taxon>Pseudonocardiales</taxon>
        <taxon>Pseudonocardiaceae</taxon>
        <taxon>Pseudonocardia</taxon>
    </lineage>
</organism>
<dbReference type="Pfam" id="PF01636">
    <property type="entry name" value="APH"/>
    <property type="match status" value="1"/>
</dbReference>
<dbReference type="HOGENOM" id="CLU_068444_0_0_11"/>
<dbReference type="InterPro" id="IPR051678">
    <property type="entry name" value="AGP_Transferase"/>
</dbReference>
<protein>
    <submittedName>
        <fullName evidence="2">Aminoglycoside phosphotransferase</fullName>
    </submittedName>
</protein>
<dbReference type="SUPFAM" id="SSF56112">
    <property type="entry name" value="Protein kinase-like (PK-like)"/>
    <property type="match status" value="1"/>
</dbReference>
<name>F4CXD4_PSEUX</name>
<dbReference type="Proteomes" id="UP000007809">
    <property type="component" value="Chromosome"/>
</dbReference>
<dbReference type="PANTHER" id="PTHR21310:SF15">
    <property type="entry name" value="AMINOGLYCOSIDE PHOSPHOTRANSFERASE DOMAIN-CONTAINING PROTEIN"/>
    <property type="match status" value="1"/>
</dbReference>
<dbReference type="Gene3D" id="3.90.1200.10">
    <property type="match status" value="1"/>
</dbReference>
<keyword evidence="3" id="KW-1185">Reference proteome</keyword>
<evidence type="ECO:0000313" key="2">
    <source>
        <dbReference type="EMBL" id="AEA26508.1"/>
    </source>
</evidence>
<reference evidence="2 3" key="1">
    <citation type="journal article" date="2011" name="J. Bacteriol.">
        <title>Genome sequence of the 1,4-dioxane-degrading Pseudonocardia dioxanivorans strain CB1190.</title>
        <authorList>
            <person name="Sales C.M."/>
            <person name="Mahendra S."/>
            <person name="Grostern A."/>
            <person name="Parales R.E."/>
            <person name="Goodwin L.A."/>
            <person name="Woyke T."/>
            <person name="Nolan M."/>
            <person name="Lapidus A."/>
            <person name="Chertkov O."/>
            <person name="Ovchinnikova G."/>
            <person name="Sczyrba A."/>
            <person name="Alvarez-Cohen L."/>
        </authorList>
    </citation>
    <scope>NUCLEOTIDE SEQUENCE [LARGE SCALE GENOMIC DNA]</scope>
    <source>
        <strain evidence="3">ATCC 55486 / DSM 44775 / JCM 13855 / CB1190</strain>
    </source>
</reference>
<dbReference type="InterPro" id="IPR002575">
    <property type="entry name" value="Aminoglycoside_PTrfase"/>
</dbReference>
<dbReference type="PANTHER" id="PTHR21310">
    <property type="entry name" value="AMINOGLYCOSIDE PHOSPHOTRANSFERASE-RELATED-RELATED"/>
    <property type="match status" value="1"/>
</dbReference>
<dbReference type="KEGG" id="pdx:Psed_4350"/>
<evidence type="ECO:0000259" key="1">
    <source>
        <dbReference type="Pfam" id="PF01636"/>
    </source>
</evidence>
<proteinExistence type="predicted"/>
<sequence>MNAVIDAVAVDRLAADVLVVLREHTANPHLSFAAPPRVLTGGFWAELLAFRVDDAPDGWPAELVVRVMPDPVVAAKETAVQGAVAAQGFPTPAVRLAGGPDAGLGRAFMVMDLADGAPLLAGLGGSTTVAALPRLLRRLPDVLASTMAVLHRLDTAPVRARLVAAGTPVVDIPGLLAGLAESARACGRADLVAVAQWLRAHPPAPEPDVICHGDLHPFNVLVADDGRVTVLDWSAAVLAPAAYDVAFTSLLLAEPPITAAAPVRAALRGVGALLAHRFRRRYERAAGPVSPQSLRWHTALVCLRALVQVASWSRAGALDEHRGHPWLLSGPAIAARLARITATAVDAR</sequence>
<dbReference type="EMBL" id="CP002593">
    <property type="protein sequence ID" value="AEA26508.1"/>
    <property type="molecule type" value="Genomic_DNA"/>
</dbReference>
<evidence type="ECO:0000313" key="3">
    <source>
        <dbReference type="Proteomes" id="UP000007809"/>
    </source>
</evidence>
<dbReference type="AlphaFoldDB" id="F4CXD4"/>
<dbReference type="InterPro" id="IPR011009">
    <property type="entry name" value="Kinase-like_dom_sf"/>
</dbReference>
<gene>
    <name evidence="2" type="ordered locus">Psed_4350</name>
</gene>
<dbReference type="eggNOG" id="COG3173">
    <property type="taxonomic scope" value="Bacteria"/>
</dbReference>